<dbReference type="SUPFAM" id="SSF52218">
    <property type="entry name" value="Flavoproteins"/>
    <property type="match status" value="1"/>
</dbReference>
<feature type="domain" description="NADPH-dependent FMN reductase-like" evidence="1">
    <location>
        <begin position="6"/>
        <end position="139"/>
    </location>
</feature>
<evidence type="ECO:0000313" key="3">
    <source>
        <dbReference type="Proteomes" id="UP000317990"/>
    </source>
</evidence>
<comment type="caution">
    <text evidence="2">The sequence shown here is derived from an EMBL/GenBank/DDBJ whole genome shotgun (WGS) entry which is preliminary data.</text>
</comment>
<accession>A0A524RPR8</accession>
<dbReference type="PANTHER" id="PTHR30543">
    <property type="entry name" value="CHROMATE REDUCTASE"/>
    <property type="match status" value="1"/>
</dbReference>
<evidence type="ECO:0000259" key="1">
    <source>
        <dbReference type="Pfam" id="PF03358"/>
    </source>
</evidence>
<protein>
    <submittedName>
        <fullName evidence="2">NADPH-dependent oxidoreductase</fullName>
    </submittedName>
</protein>
<dbReference type="Proteomes" id="UP000317990">
    <property type="component" value="Unassembled WGS sequence"/>
</dbReference>
<dbReference type="EMBL" id="SRMO01000050">
    <property type="protein sequence ID" value="TGG93809.1"/>
    <property type="molecule type" value="Genomic_DNA"/>
</dbReference>
<sequence length="171" mass="18328">MLILTASHQRNLALAEAVHGEARRQVIPATLVDLTTLALPLYSSRRDDEDPGDDLRSLEERMAGARGLWICVPEYNGGVPPTLTNAIAWLSRRSTDFRALFNGKPVVLSTHSGGSGQKVLSALRVQLAHLGCLVLGRELLTNPQRPLNPASLKALMAQLGALLGSAVAPPR</sequence>
<dbReference type="GO" id="GO:0016491">
    <property type="term" value="F:oxidoreductase activity"/>
    <property type="evidence" value="ECO:0007669"/>
    <property type="project" value="InterPro"/>
</dbReference>
<dbReference type="InterPro" id="IPR050712">
    <property type="entry name" value="NAD(P)H-dep_reductase"/>
</dbReference>
<gene>
    <name evidence="2" type="ORF">ERJ67_03910</name>
</gene>
<reference evidence="2 3" key="1">
    <citation type="journal article" date="2019" name="mSystems">
        <title>Life at home and on the roam: Genomic adaptions reflect the dual lifestyle of an intracellular, facultative symbiont.</title>
        <authorList>
            <person name="Burgsdorf I."/>
        </authorList>
    </citation>
    <scope>NUCLEOTIDE SEQUENCE [LARGE SCALE GENOMIC DNA]</scope>
    <source>
        <strain evidence="2">277cV</strain>
    </source>
</reference>
<dbReference type="GO" id="GO:0010181">
    <property type="term" value="F:FMN binding"/>
    <property type="evidence" value="ECO:0007669"/>
    <property type="project" value="TreeGrafter"/>
</dbReference>
<dbReference type="Pfam" id="PF03358">
    <property type="entry name" value="FMN_red"/>
    <property type="match status" value="1"/>
</dbReference>
<organism evidence="2 3">
    <name type="scientific">Aphanocapsa feldmannii 277cV</name>
    <dbReference type="NCBI Taxonomy" id="2507553"/>
    <lineage>
        <taxon>Bacteria</taxon>
        <taxon>Bacillati</taxon>
        <taxon>Cyanobacteriota</taxon>
        <taxon>Cyanophyceae</taxon>
        <taxon>Oscillatoriophycideae</taxon>
        <taxon>Chroococcales</taxon>
        <taxon>Microcystaceae</taxon>
        <taxon>Aphanocapsa</taxon>
    </lineage>
</organism>
<dbReference type="AlphaFoldDB" id="A0A524RPR8"/>
<proteinExistence type="predicted"/>
<dbReference type="InterPro" id="IPR029039">
    <property type="entry name" value="Flavoprotein-like_sf"/>
</dbReference>
<dbReference type="PANTHER" id="PTHR30543:SF21">
    <property type="entry name" value="NAD(P)H-DEPENDENT FMN REDUCTASE LOT6"/>
    <property type="match status" value="1"/>
</dbReference>
<evidence type="ECO:0000313" key="2">
    <source>
        <dbReference type="EMBL" id="TGG93809.1"/>
    </source>
</evidence>
<name>A0A524RPR8_9CHRO</name>
<dbReference type="Gene3D" id="3.40.50.360">
    <property type="match status" value="1"/>
</dbReference>
<dbReference type="GO" id="GO:0005829">
    <property type="term" value="C:cytosol"/>
    <property type="evidence" value="ECO:0007669"/>
    <property type="project" value="TreeGrafter"/>
</dbReference>
<dbReference type="InterPro" id="IPR005025">
    <property type="entry name" value="FMN_Rdtase-like_dom"/>
</dbReference>